<gene>
    <name evidence="2" type="ORF">METZ01_LOCUS148650</name>
</gene>
<reference evidence="2" key="1">
    <citation type="submission" date="2018-05" db="EMBL/GenBank/DDBJ databases">
        <authorList>
            <person name="Lanie J.A."/>
            <person name="Ng W.-L."/>
            <person name="Kazmierczak K.M."/>
            <person name="Andrzejewski T.M."/>
            <person name="Davidsen T.M."/>
            <person name="Wayne K.J."/>
            <person name="Tettelin H."/>
            <person name="Glass J.I."/>
            <person name="Rusch D."/>
            <person name="Podicherti R."/>
            <person name="Tsui H.-C.T."/>
            <person name="Winkler M.E."/>
        </authorList>
    </citation>
    <scope>NUCLEOTIDE SEQUENCE</scope>
</reference>
<evidence type="ECO:0000313" key="2">
    <source>
        <dbReference type="EMBL" id="SVA95796.1"/>
    </source>
</evidence>
<accession>A0A382A2M9</accession>
<dbReference type="GO" id="GO:0005829">
    <property type="term" value="C:cytosol"/>
    <property type="evidence" value="ECO:0007669"/>
    <property type="project" value="TreeGrafter"/>
</dbReference>
<sequence length="413" mass="47406">MKFDLFCLPTIPGTLEDRSSLRPIGRNNARYQQMLEELRKIAIYADQTGFNAFSTTEHHLHSEGYEASVAPLLLYADLAARTQHIKFAPLGLVLPSWDPIRCAEELAILDHLTQGRVIAGFARGYQDRWTNILGQQYNVTGASMDGSETDEHNRAVFEEVFEIIRLAWTQDAFEYKGKYYTIPAPYEEGIRRWPPTEWTRRYGAPGELDEEGVVRKICVIPKPYQQPHPPFWQPFAVSESTMRRTAQRNIVPWILTSLPESFNQLCHVYQEEDSKAGRELSLGESIGAVRAVYFGRTYEEAFQLGYKSTGIGFHHYFGAFGFVEPFRNPGEEAPRPLKFPTEMETYQRMVDHDFVLCGTVDDVKRKIESLAKCHSSGDLEWFGWSLGQGFMDIEQIEHQMELFAAHIIPEFKD</sequence>
<evidence type="ECO:0000259" key="1">
    <source>
        <dbReference type="Pfam" id="PF00296"/>
    </source>
</evidence>
<protein>
    <recommendedName>
        <fullName evidence="1">Luciferase-like domain-containing protein</fullName>
    </recommendedName>
</protein>
<name>A0A382A2M9_9ZZZZ</name>
<dbReference type="InterPro" id="IPR036661">
    <property type="entry name" value="Luciferase-like_sf"/>
</dbReference>
<dbReference type="InterPro" id="IPR050766">
    <property type="entry name" value="Bact_Lucif_Oxidored"/>
</dbReference>
<dbReference type="Gene3D" id="3.20.20.30">
    <property type="entry name" value="Luciferase-like domain"/>
    <property type="match status" value="1"/>
</dbReference>
<dbReference type="GO" id="GO:0016705">
    <property type="term" value="F:oxidoreductase activity, acting on paired donors, with incorporation or reduction of molecular oxygen"/>
    <property type="evidence" value="ECO:0007669"/>
    <property type="project" value="InterPro"/>
</dbReference>
<feature type="domain" description="Luciferase-like" evidence="1">
    <location>
        <begin position="1"/>
        <end position="371"/>
    </location>
</feature>
<dbReference type="EMBL" id="UINC01023672">
    <property type="protein sequence ID" value="SVA95796.1"/>
    <property type="molecule type" value="Genomic_DNA"/>
</dbReference>
<dbReference type="Pfam" id="PF00296">
    <property type="entry name" value="Bac_luciferase"/>
    <property type="match status" value="1"/>
</dbReference>
<organism evidence="2">
    <name type="scientific">marine metagenome</name>
    <dbReference type="NCBI Taxonomy" id="408172"/>
    <lineage>
        <taxon>unclassified sequences</taxon>
        <taxon>metagenomes</taxon>
        <taxon>ecological metagenomes</taxon>
    </lineage>
</organism>
<dbReference type="SUPFAM" id="SSF51679">
    <property type="entry name" value="Bacterial luciferase-like"/>
    <property type="match status" value="1"/>
</dbReference>
<dbReference type="PANTHER" id="PTHR30137:SF6">
    <property type="entry name" value="LUCIFERASE-LIKE MONOOXYGENASE"/>
    <property type="match status" value="1"/>
</dbReference>
<dbReference type="PANTHER" id="PTHR30137">
    <property type="entry name" value="LUCIFERASE-LIKE MONOOXYGENASE"/>
    <property type="match status" value="1"/>
</dbReference>
<dbReference type="InterPro" id="IPR011251">
    <property type="entry name" value="Luciferase-like_dom"/>
</dbReference>
<dbReference type="AlphaFoldDB" id="A0A382A2M9"/>
<proteinExistence type="predicted"/>